<evidence type="ECO:0000313" key="2">
    <source>
        <dbReference type="Proteomes" id="UP001066276"/>
    </source>
</evidence>
<comment type="caution">
    <text evidence="1">The sequence shown here is derived from an EMBL/GenBank/DDBJ whole genome shotgun (WGS) entry which is preliminary data.</text>
</comment>
<protein>
    <submittedName>
        <fullName evidence="1">Uncharacterized protein</fullName>
    </submittedName>
</protein>
<keyword evidence="2" id="KW-1185">Reference proteome</keyword>
<gene>
    <name evidence="1" type="ORF">NDU88_005392</name>
</gene>
<proteinExistence type="predicted"/>
<sequence length="74" mass="8332">MVRIHRTAILGRPVLLERLDRWRLTGGGRWRSGGVLGHPTLPSGCAVGPWEQFWPQLSGAFCRQLLAGSARRRR</sequence>
<dbReference type="AlphaFoldDB" id="A0AAV7TBU3"/>
<accession>A0AAV7TBU3</accession>
<dbReference type="Proteomes" id="UP001066276">
    <property type="component" value="Chromosome 4_1"/>
</dbReference>
<name>A0AAV7TBU3_PLEWA</name>
<organism evidence="1 2">
    <name type="scientific">Pleurodeles waltl</name>
    <name type="common">Iberian ribbed newt</name>
    <dbReference type="NCBI Taxonomy" id="8319"/>
    <lineage>
        <taxon>Eukaryota</taxon>
        <taxon>Metazoa</taxon>
        <taxon>Chordata</taxon>
        <taxon>Craniata</taxon>
        <taxon>Vertebrata</taxon>
        <taxon>Euteleostomi</taxon>
        <taxon>Amphibia</taxon>
        <taxon>Batrachia</taxon>
        <taxon>Caudata</taxon>
        <taxon>Salamandroidea</taxon>
        <taxon>Salamandridae</taxon>
        <taxon>Pleurodelinae</taxon>
        <taxon>Pleurodeles</taxon>
    </lineage>
</organism>
<dbReference type="EMBL" id="JANPWB010000007">
    <property type="protein sequence ID" value="KAJ1173561.1"/>
    <property type="molecule type" value="Genomic_DNA"/>
</dbReference>
<reference evidence="1" key="1">
    <citation type="journal article" date="2022" name="bioRxiv">
        <title>Sequencing and chromosome-scale assembly of the giantPleurodeles waltlgenome.</title>
        <authorList>
            <person name="Brown T."/>
            <person name="Elewa A."/>
            <person name="Iarovenko S."/>
            <person name="Subramanian E."/>
            <person name="Araus A.J."/>
            <person name="Petzold A."/>
            <person name="Susuki M."/>
            <person name="Suzuki K.-i.T."/>
            <person name="Hayashi T."/>
            <person name="Toyoda A."/>
            <person name="Oliveira C."/>
            <person name="Osipova E."/>
            <person name="Leigh N.D."/>
            <person name="Simon A."/>
            <person name="Yun M.H."/>
        </authorList>
    </citation>
    <scope>NUCLEOTIDE SEQUENCE</scope>
    <source>
        <strain evidence="1">20211129_DDA</strain>
        <tissue evidence="1">Liver</tissue>
    </source>
</reference>
<evidence type="ECO:0000313" key="1">
    <source>
        <dbReference type="EMBL" id="KAJ1173561.1"/>
    </source>
</evidence>